<evidence type="ECO:0000256" key="1">
    <source>
        <dbReference type="ARBA" id="ARBA00010495"/>
    </source>
</evidence>
<dbReference type="PRINTS" id="PR02075">
    <property type="entry name" value="FIBSHEATHIP1"/>
</dbReference>
<sequence length="516" mass="58014">MAMMRGNLDNIPQTLMREPQKTSYMAASMRPFGPAEEKIQSGNEEPGNVFQSRQLDQHHSGDNTEDCCLQKAVEEMKRLDEMLSLETWKEKEIRLERKVLQAKLWQDLLNNSQEHSECALEALNTKQFLALEACVGRDDFVSVFKTEIPDYQNDGGQHDTKKTKKKPDSLNESFEKCSEDVGDSQPKNCHYEATKNKSTQKDFIRRNIKLIRGEVGQVLLTRAEKERLAELLRQIDEEEEDSARGAESEAMSSVSLLTDQGYTPEPSDLEKLLDIDFKVHSLLPAEDFHSLKSSSSDLSVSQANSSKAGWKWDGDRQPGEKVLQDIKERREQKRRLQEIEQQLETLDRSQEMTSSYVSHLPGQHGLDWGVHLRHVDLLAAHIQLRPVLLHEQGDVLPVPRGQVRLLDGHHLLLVLGGVHHIQGVGLPVGDDLENGSGPVGLLHAEQRAPGPLVLLQVEQQEEASLSLDGVEEVPEGGVGDLGDQVRVQDLVRGAVRIRSFDQTHSMLSFINPSQLK</sequence>
<dbReference type="Ensembl" id="ENSOMET00000026367.1">
    <property type="protein sequence ID" value="ENSOMEP00000017596.1"/>
    <property type="gene ID" value="ENSOMEG00000019303.1"/>
</dbReference>
<name>A0A3B3CJ37_ORYME</name>
<proteinExistence type="inferred from homology"/>
<dbReference type="Pfam" id="PF15554">
    <property type="entry name" value="FSIP1"/>
    <property type="match status" value="1"/>
</dbReference>
<evidence type="ECO:0000256" key="2">
    <source>
        <dbReference type="ARBA" id="ARBA00019480"/>
    </source>
</evidence>
<evidence type="ECO:0000313" key="6">
    <source>
        <dbReference type="Ensembl" id="ENSOMEP00000017596.1"/>
    </source>
</evidence>
<evidence type="ECO:0000313" key="7">
    <source>
        <dbReference type="Proteomes" id="UP000261560"/>
    </source>
</evidence>
<dbReference type="PANTHER" id="PTHR22012:SF2">
    <property type="entry name" value="FIBROUS SHEATH-INTERACTING PROTEIN 1"/>
    <property type="match status" value="1"/>
</dbReference>
<organism evidence="6 7">
    <name type="scientific">Oryzias melastigma</name>
    <name type="common">Marine medaka</name>
    <dbReference type="NCBI Taxonomy" id="30732"/>
    <lineage>
        <taxon>Eukaryota</taxon>
        <taxon>Metazoa</taxon>
        <taxon>Chordata</taxon>
        <taxon>Craniata</taxon>
        <taxon>Vertebrata</taxon>
        <taxon>Euteleostomi</taxon>
        <taxon>Actinopterygii</taxon>
        <taxon>Neopterygii</taxon>
        <taxon>Teleostei</taxon>
        <taxon>Neoteleostei</taxon>
        <taxon>Acanthomorphata</taxon>
        <taxon>Ovalentaria</taxon>
        <taxon>Atherinomorphae</taxon>
        <taxon>Beloniformes</taxon>
        <taxon>Adrianichthyidae</taxon>
        <taxon>Oryziinae</taxon>
        <taxon>Oryzias</taxon>
    </lineage>
</organism>
<feature type="region of interest" description="Disordered" evidence="5">
    <location>
        <begin position="151"/>
        <end position="182"/>
    </location>
</feature>
<reference evidence="6" key="2">
    <citation type="submission" date="2025-09" db="UniProtKB">
        <authorList>
            <consortium name="Ensembl"/>
        </authorList>
    </citation>
    <scope>IDENTIFICATION</scope>
</reference>
<dbReference type="PaxDb" id="30732-ENSOMEP00000017596"/>
<evidence type="ECO:0000256" key="4">
    <source>
        <dbReference type="SAM" id="Coils"/>
    </source>
</evidence>
<dbReference type="AlphaFoldDB" id="A0A3B3CJ37"/>
<evidence type="ECO:0000256" key="3">
    <source>
        <dbReference type="ARBA" id="ARBA00023054"/>
    </source>
</evidence>
<dbReference type="InterPro" id="IPR026246">
    <property type="entry name" value="Fsip1"/>
</dbReference>
<keyword evidence="3 4" id="KW-0175">Coiled coil</keyword>
<comment type="similarity">
    <text evidence="1">Belongs to the FSIP1 family.</text>
</comment>
<evidence type="ECO:0000256" key="5">
    <source>
        <dbReference type="SAM" id="MobiDB-lite"/>
    </source>
</evidence>
<dbReference type="GeneTree" id="ENSGT00390000013879"/>
<accession>A0A3B3CJ37</accession>
<feature type="coiled-coil region" evidence="4">
    <location>
        <begin position="322"/>
        <end position="349"/>
    </location>
</feature>
<dbReference type="PANTHER" id="PTHR22012">
    <property type="entry name" value="FIBROUS SHEATH INTERACTING PROTEIN 1"/>
    <property type="match status" value="1"/>
</dbReference>
<keyword evidence="7" id="KW-1185">Reference proteome</keyword>
<feature type="compositionally biased region" description="Basic and acidic residues" evidence="5">
    <location>
        <begin position="156"/>
        <end position="179"/>
    </location>
</feature>
<protein>
    <recommendedName>
        <fullName evidence="2">Fibrous sheath-interacting protein 1</fullName>
    </recommendedName>
</protein>
<dbReference type="Proteomes" id="UP000261560">
    <property type="component" value="Unplaced"/>
</dbReference>
<dbReference type="STRING" id="30732.ENSOMEP00000017596"/>
<reference evidence="6" key="1">
    <citation type="submission" date="2025-08" db="UniProtKB">
        <authorList>
            <consortium name="Ensembl"/>
        </authorList>
    </citation>
    <scope>IDENTIFICATION</scope>
</reference>